<comment type="caution">
    <text evidence="3">The sequence shown here is derived from an EMBL/GenBank/DDBJ whole genome shotgun (WGS) entry which is preliminary data.</text>
</comment>
<dbReference type="PANTHER" id="PTHR28118:SF1">
    <property type="entry name" value="POLYNUCLEOTIDE 5'-TRIPHOSPHATASE CTL1-RELATED"/>
    <property type="match status" value="1"/>
</dbReference>
<keyword evidence="4" id="KW-1185">Reference proteome</keyword>
<sequence>MSNDSVKVESKSDDENSLKIETEQRKEVIGKEESRAQVTVRVSSFRLLHHRLSFLVRLDIKESKNEITVQHLVITKSVVEGVKDWINTHYSSIAVNNRSHVEIELKFGQIVDKYTRVRLYGGMRDSRIVRKSWHFHFQMEVDDSAFEKAKEFLIHLQKESNEKFKSSIHDSTDSMYQLPEKRVTVSKDSSGKLEYISKNRISDLYIVNPSSKYDFRLSMSLKLPLEKTIDVSGSIPEYERIKRRRTWVQKDLEFELTTVTTPRQYRGPYDTKATISECEMVLYPAIVFRIFDKPNGAFREGVDDLVTSMSKVKIDAGHEGAQSPEQLEVLVDKFMRNARLLNDVMSD</sequence>
<keyword evidence="1" id="KW-0507">mRNA processing</keyword>
<evidence type="ECO:0000256" key="1">
    <source>
        <dbReference type="RuleBase" id="RU367053"/>
    </source>
</evidence>
<dbReference type="GO" id="GO:0006370">
    <property type="term" value="P:7-methylguanosine mRNA capping"/>
    <property type="evidence" value="ECO:0007669"/>
    <property type="project" value="UniProtKB-UniRule"/>
</dbReference>
<evidence type="ECO:0000313" key="3">
    <source>
        <dbReference type="EMBL" id="KAG7662823.1"/>
    </source>
</evidence>
<feature type="domain" description="mRNA triphosphatase Cet1-like" evidence="2">
    <location>
        <begin position="77"/>
        <end position="265"/>
    </location>
</feature>
<dbReference type="InterPro" id="IPR040343">
    <property type="entry name" value="Cet1/Ctl1"/>
</dbReference>
<dbReference type="EC" id="3.6.1.74" evidence="1"/>
<dbReference type="GO" id="GO:0004651">
    <property type="term" value="F:polynucleotide 5'-phosphatase activity"/>
    <property type="evidence" value="ECO:0007669"/>
    <property type="project" value="UniProtKB-UniRule"/>
</dbReference>
<comment type="subunit">
    <text evidence="1">Heterodimer. The mRNA-capping enzyme is composed of two separate chains alpha and beta, respectively a mRNA guanylyltransferase and an mRNA 5'-triphosphate monophosphatase.</text>
</comment>
<dbReference type="Proteomes" id="UP000694255">
    <property type="component" value="Unassembled WGS sequence"/>
</dbReference>
<dbReference type="CDD" id="cd07470">
    <property type="entry name" value="CYTH-like_mRNA_RTPase"/>
    <property type="match status" value="1"/>
</dbReference>
<dbReference type="RefSeq" id="XP_049263056.1">
    <property type="nucleotide sequence ID" value="XM_049407557.1"/>
</dbReference>
<comment type="subcellular location">
    <subcellularLocation>
        <location evidence="1">Nucleus</location>
    </subcellularLocation>
</comment>
<evidence type="ECO:0000313" key="4">
    <source>
        <dbReference type="Proteomes" id="UP000694255"/>
    </source>
</evidence>
<name>A0A8J5UH05_9ASCO</name>
<accession>A0A8J5UH05</accession>
<dbReference type="Pfam" id="PF02940">
    <property type="entry name" value="mRNA_triPase"/>
    <property type="match status" value="1"/>
</dbReference>
<organism evidence="3 4">
    <name type="scientific">[Candida] subhashii</name>
    <dbReference type="NCBI Taxonomy" id="561895"/>
    <lineage>
        <taxon>Eukaryota</taxon>
        <taxon>Fungi</taxon>
        <taxon>Dikarya</taxon>
        <taxon>Ascomycota</taxon>
        <taxon>Saccharomycotina</taxon>
        <taxon>Pichiomycetes</taxon>
        <taxon>Debaryomycetaceae</taxon>
        <taxon>Spathaspora</taxon>
    </lineage>
</organism>
<dbReference type="GO" id="GO:0031533">
    <property type="term" value="C:mRNA capping enzyme complex"/>
    <property type="evidence" value="ECO:0007669"/>
    <property type="project" value="UniProtKB-UniRule"/>
</dbReference>
<comment type="cofactor">
    <cofactor evidence="1">
        <name>Mg(2+)</name>
        <dbReference type="ChEBI" id="CHEBI:18420"/>
    </cofactor>
</comment>
<dbReference type="GO" id="GO:0140818">
    <property type="term" value="F:mRNA 5'-triphosphate monophosphatase activity"/>
    <property type="evidence" value="ECO:0007669"/>
    <property type="project" value="UniProtKB-EC"/>
</dbReference>
<dbReference type="AlphaFoldDB" id="A0A8J5UH05"/>
<keyword evidence="1" id="KW-0539">Nucleus</keyword>
<keyword evidence="1" id="KW-0506">mRNA capping</keyword>
<comment type="function">
    <text evidence="1">First step of mRNA capping. Converts the 5'-triphosphate end of a nascent mRNA chain into a diphosphate end.</text>
</comment>
<dbReference type="OrthoDB" id="272147at2759"/>
<reference evidence="3 4" key="1">
    <citation type="journal article" date="2021" name="DNA Res.">
        <title>Genome analysis of Candida subhashii reveals its hybrid nature and dual mitochondrial genome conformations.</title>
        <authorList>
            <person name="Mixao V."/>
            <person name="Hegedusova E."/>
            <person name="Saus E."/>
            <person name="Pryszcz L.P."/>
            <person name="Cillingova A."/>
            <person name="Nosek J."/>
            <person name="Gabaldon T."/>
        </authorList>
    </citation>
    <scope>NUCLEOTIDE SEQUENCE [LARGE SCALE GENOMIC DNA]</scope>
    <source>
        <strain evidence="3 4">CBS 10753</strain>
    </source>
</reference>
<dbReference type="InterPro" id="IPR004206">
    <property type="entry name" value="mRNA_triPase_Cet1"/>
</dbReference>
<dbReference type="EMBL" id="JAGSYN010000161">
    <property type="protein sequence ID" value="KAG7662823.1"/>
    <property type="molecule type" value="Genomic_DNA"/>
</dbReference>
<gene>
    <name evidence="3" type="ORF">J8A68_003678</name>
</gene>
<dbReference type="GeneID" id="73470478"/>
<dbReference type="PANTHER" id="PTHR28118">
    <property type="entry name" value="POLYNUCLEOTIDE 5'-TRIPHOSPHATASE-RELATED"/>
    <property type="match status" value="1"/>
</dbReference>
<keyword evidence="1" id="KW-0378">Hydrolase</keyword>
<evidence type="ECO:0000259" key="2">
    <source>
        <dbReference type="Pfam" id="PF02940"/>
    </source>
</evidence>
<proteinExistence type="inferred from homology"/>
<comment type="catalytic activity">
    <reaction evidence="1">
        <text>a 5'-end triphospho-ribonucleoside in mRNA + H2O = a 5'-end diphospho-ribonucleoside in mRNA + phosphate + H(+)</text>
        <dbReference type="Rhea" id="RHEA:67004"/>
        <dbReference type="Rhea" id="RHEA-COMP:17164"/>
        <dbReference type="Rhea" id="RHEA-COMP:17165"/>
        <dbReference type="ChEBI" id="CHEBI:15377"/>
        <dbReference type="ChEBI" id="CHEBI:15378"/>
        <dbReference type="ChEBI" id="CHEBI:43474"/>
        <dbReference type="ChEBI" id="CHEBI:167616"/>
        <dbReference type="ChEBI" id="CHEBI:167618"/>
        <dbReference type="EC" id="3.6.1.74"/>
    </reaction>
</comment>
<comment type="similarity">
    <text evidence="1">Belongs to the fungal TPase family.</text>
</comment>
<protein>
    <recommendedName>
        <fullName evidence="1">mRNA-capping enzyme subunit beta</fullName>
        <ecNumber evidence="1">3.6.1.74</ecNumber>
    </recommendedName>
    <alternativeName>
        <fullName evidence="1">mRNA 5'-phosphatase</fullName>
    </alternativeName>
    <alternativeName>
        <fullName evidence="1">mRNA 5'-triphosphate monophosphatase</fullName>
    </alternativeName>
</protein>